<evidence type="ECO:0000313" key="3">
    <source>
        <dbReference type="EMBL" id="QJE98867.1"/>
    </source>
</evidence>
<dbReference type="InterPro" id="IPR005545">
    <property type="entry name" value="YCII"/>
</dbReference>
<dbReference type="EMBL" id="CP051774">
    <property type="protein sequence ID" value="QJE98867.1"/>
    <property type="molecule type" value="Genomic_DNA"/>
</dbReference>
<evidence type="ECO:0000259" key="2">
    <source>
        <dbReference type="Pfam" id="PF03795"/>
    </source>
</evidence>
<comment type="similarity">
    <text evidence="1">Belongs to the YciI family.</text>
</comment>
<dbReference type="PANTHER" id="PTHR35174">
    <property type="entry name" value="BLL7171 PROTEIN-RELATED"/>
    <property type="match status" value="1"/>
</dbReference>
<gene>
    <name evidence="3" type="ORF">HHL09_24835</name>
</gene>
<dbReference type="AlphaFoldDB" id="A0A858RPC9"/>
<feature type="domain" description="YCII-related" evidence="2">
    <location>
        <begin position="1"/>
        <end position="109"/>
    </location>
</feature>
<dbReference type="SUPFAM" id="SSF54909">
    <property type="entry name" value="Dimeric alpha+beta barrel"/>
    <property type="match status" value="1"/>
</dbReference>
<organism evidence="3 4">
    <name type="scientific">Luteolibacter luteus</name>
    <dbReference type="NCBI Taxonomy" id="2728835"/>
    <lineage>
        <taxon>Bacteria</taxon>
        <taxon>Pseudomonadati</taxon>
        <taxon>Verrucomicrobiota</taxon>
        <taxon>Verrucomicrobiia</taxon>
        <taxon>Verrucomicrobiales</taxon>
        <taxon>Verrucomicrobiaceae</taxon>
        <taxon>Luteolibacter</taxon>
    </lineage>
</organism>
<name>A0A858RPC9_9BACT</name>
<accession>A0A858RPC9</accession>
<proteinExistence type="inferred from homology"/>
<dbReference type="Gene3D" id="3.30.70.1060">
    <property type="entry name" value="Dimeric alpha+beta barrel"/>
    <property type="match status" value="1"/>
</dbReference>
<keyword evidence="4" id="KW-1185">Reference proteome</keyword>
<evidence type="ECO:0000256" key="1">
    <source>
        <dbReference type="ARBA" id="ARBA00007689"/>
    </source>
</evidence>
<dbReference type="PANTHER" id="PTHR35174:SF3">
    <property type="entry name" value="BLL7171 PROTEIN"/>
    <property type="match status" value="1"/>
</dbReference>
<protein>
    <submittedName>
        <fullName evidence="3">YciI family protein</fullName>
    </submittedName>
</protein>
<dbReference type="Pfam" id="PF03795">
    <property type="entry name" value="YCII"/>
    <property type="match status" value="1"/>
</dbReference>
<dbReference type="InterPro" id="IPR011008">
    <property type="entry name" value="Dimeric_a/b-barrel"/>
</dbReference>
<reference evidence="3 4" key="1">
    <citation type="submission" date="2020-04" db="EMBL/GenBank/DDBJ databases">
        <title>Luteolibacter sp. G-1-1-1 isolated from soil.</title>
        <authorList>
            <person name="Dahal R.H."/>
        </authorList>
    </citation>
    <scope>NUCLEOTIDE SEQUENCE [LARGE SCALE GENOMIC DNA]</scope>
    <source>
        <strain evidence="3 4">G-1-1-1</strain>
    </source>
</reference>
<evidence type="ECO:0000313" key="4">
    <source>
        <dbReference type="Proteomes" id="UP000501812"/>
    </source>
</evidence>
<dbReference type="RefSeq" id="WP_169457353.1">
    <property type="nucleotide sequence ID" value="NZ_CP051774.1"/>
</dbReference>
<dbReference type="Proteomes" id="UP000501812">
    <property type="component" value="Chromosome"/>
</dbReference>
<dbReference type="KEGG" id="luo:HHL09_24835"/>
<sequence length="121" mass="12791">MKYALLVHQSQEHFDRRDDGAALAAGRAYGEALMAAGIFVGGAGLGSPESTTTVTIRDGKRQVQDGPYAETKEFLAGFGIIDVPDLDTALEWAARHPAASFAHIEVRPLLGSHFATAPAKA</sequence>